<reference evidence="8" key="1">
    <citation type="submission" date="2020-08" db="EMBL/GenBank/DDBJ databases">
        <title>Genome public.</title>
        <authorList>
            <person name="Liu C."/>
            <person name="Sun Q."/>
        </authorList>
    </citation>
    <scope>NUCLEOTIDE SEQUENCE</scope>
    <source>
        <strain evidence="8">NSJ-12</strain>
    </source>
</reference>
<dbReference type="Pfam" id="PF02588">
    <property type="entry name" value="YitT_membrane"/>
    <property type="match status" value="1"/>
</dbReference>
<keyword evidence="2" id="KW-1003">Cell membrane</keyword>
<feature type="transmembrane region" description="Helical" evidence="7">
    <location>
        <begin position="52"/>
        <end position="72"/>
    </location>
</feature>
<evidence type="ECO:0000256" key="7">
    <source>
        <dbReference type="SAM" id="Phobius"/>
    </source>
</evidence>
<evidence type="ECO:0000256" key="2">
    <source>
        <dbReference type="ARBA" id="ARBA00022475"/>
    </source>
</evidence>
<keyword evidence="4 7" id="KW-1133">Transmembrane helix</keyword>
<dbReference type="PANTHER" id="PTHR33545:SF10">
    <property type="entry name" value="UPF0750 MEMBRANE PROTEIN YPJC"/>
    <property type="match status" value="1"/>
</dbReference>
<dbReference type="RefSeq" id="WP_249331225.1">
    <property type="nucleotide sequence ID" value="NZ_JACRSY010000002.1"/>
</dbReference>
<dbReference type="InterPro" id="IPR051461">
    <property type="entry name" value="UPF0750_membrane"/>
</dbReference>
<evidence type="ECO:0000256" key="6">
    <source>
        <dbReference type="SAM" id="MobiDB-lite"/>
    </source>
</evidence>
<feature type="transmembrane region" description="Helical" evidence="7">
    <location>
        <begin position="12"/>
        <end position="32"/>
    </location>
</feature>
<protein>
    <submittedName>
        <fullName evidence="8">YitT family protein</fullName>
    </submittedName>
</protein>
<feature type="transmembrane region" description="Helical" evidence="7">
    <location>
        <begin position="178"/>
        <end position="197"/>
    </location>
</feature>
<dbReference type="Proteomes" id="UP000655830">
    <property type="component" value="Unassembled WGS sequence"/>
</dbReference>
<evidence type="ECO:0000256" key="4">
    <source>
        <dbReference type="ARBA" id="ARBA00022989"/>
    </source>
</evidence>
<evidence type="ECO:0000256" key="1">
    <source>
        <dbReference type="ARBA" id="ARBA00004651"/>
    </source>
</evidence>
<dbReference type="AlphaFoldDB" id="A0A926EEP5"/>
<feature type="region of interest" description="Disordered" evidence="6">
    <location>
        <begin position="201"/>
        <end position="230"/>
    </location>
</feature>
<evidence type="ECO:0000313" key="8">
    <source>
        <dbReference type="EMBL" id="MBC8578159.1"/>
    </source>
</evidence>
<accession>A0A926EEP5</accession>
<dbReference type="EMBL" id="JACRSY010000002">
    <property type="protein sequence ID" value="MBC8578159.1"/>
    <property type="molecule type" value="Genomic_DNA"/>
</dbReference>
<feature type="compositionally biased region" description="Acidic residues" evidence="6">
    <location>
        <begin position="214"/>
        <end position="230"/>
    </location>
</feature>
<proteinExistence type="predicted"/>
<name>A0A926EEP5_9FIRM</name>
<dbReference type="InterPro" id="IPR003740">
    <property type="entry name" value="YitT"/>
</dbReference>
<dbReference type="GO" id="GO:0005886">
    <property type="term" value="C:plasma membrane"/>
    <property type="evidence" value="ECO:0007669"/>
    <property type="project" value="UniProtKB-SubCell"/>
</dbReference>
<feature type="transmembrane region" description="Helical" evidence="7">
    <location>
        <begin position="112"/>
        <end position="133"/>
    </location>
</feature>
<comment type="subcellular location">
    <subcellularLocation>
        <location evidence="1">Cell membrane</location>
        <topology evidence="1">Multi-pass membrane protein</topology>
    </subcellularLocation>
</comment>
<keyword evidence="9" id="KW-1185">Reference proteome</keyword>
<keyword evidence="3 7" id="KW-0812">Transmembrane</keyword>
<evidence type="ECO:0000313" key="9">
    <source>
        <dbReference type="Proteomes" id="UP000655830"/>
    </source>
</evidence>
<evidence type="ECO:0000256" key="5">
    <source>
        <dbReference type="ARBA" id="ARBA00023136"/>
    </source>
</evidence>
<feature type="compositionally biased region" description="Basic and acidic residues" evidence="6">
    <location>
        <begin position="201"/>
        <end position="213"/>
    </location>
</feature>
<dbReference type="PANTHER" id="PTHR33545">
    <property type="entry name" value="UPF0750 MEMBRANE PROTEIN YITT-RELATED"/>
    <property type="match status" value="1"/>
</dbReference>
<comment type="caution">
    <text evidence="8">The sequence shown here is derived from an EMBL/GenBank/DDBJ whole genome shotgun (WGS) entry which is preliminary data.</text>
</comment>
<evidence type="ECO:0000256" key="3">
    <source>
        <dbReference type="ARBA" id="ARBA00022692"/>
    </source>
</evidence>
<gene>
    <name evidence="8" type="ORF">H8718_01210</name>
</gene>
<organism evidence="8 9">
    <name type="scientific">Zhenhengia yiwuensis</name>
    <dbReference type="NCBI Taxonomy" id="2763666"/>
    <lineage>
        <taxon>Bacteria</taxon>
        <taxon>Bacillati</taxon>
        <taxon>Bacillota</taxon>
        <taxon>Clostridia</taxon>
        <taxon>Lachnospirales</taxon>
        <taxon>Lachnospiraceae</taxon>
        <taxon>Zhenhengia</taxon>
    </lineage>
</organism>
<keyword evidence="5 7" id="KW-0472">Membrane</keyword>
<feature type="transmembrane region" description="Helical" evidence="7">
    <location>
        <begin position="79"/>
        <end position="100"/>
    </location>
</feature>
<sequence>MYTYLKKLPIKQISLVLLGATILSFGTFNFNYQNSVTEGGILGLLLLFKNLFDISPSITSVVLDFSLFFLGSRFFGKSFMIYSVLSTITFSITYSIWEAIGPLVPSLGEHMLLASLFAGLFVGVGVGLVVRGGGASGGDDVIALLVSKFTPLKVNWVYMITDFTVLGLSLTYLRFEQIFWSLIAVTVSGKVISLIYYKKEDDDSDTELTKEETSSQEESSEDILPETEKI</sequence>
<feature type="transmembrane region" description="Helical" evidence="7">
    <location>
        <begin position="154"/>
        <end position="172"/>
    </location>
</feature>